<feature type="domain" description="E2F/DP family winged-helix DNA-binding" evidence="7">
    <location>
        <begin position="140"/>
        <end position="218"/>
    </location>
</feature>
<dbReference type="SMART" id="SM01372">
    <property type="entry name" value="E2F_TDP"/>
    <property type="match status" value="1"/>
</dbReference>
<comment type="caution">
    <text evidence="8">The sequence shown here is derived from an EMBL/GenBank/DDBJ whole genome shotgun (WGS) entry which is preliminary data.</text>
</comment>
<reference evidence="8 9" key="1">
    <citation type="journal article" date="2020" name="Cell">
        <title>Large-Scale Comparative Analyses of Tick Genomes Elucidate Their Genetic Diversity and Vector Capacities.</title>
        <authorList>
            <consortium name="Tick Genome and Microbiome Consortium (TIGMIC)"/>
            <person name="Jia N."/>
            <person name="Wang J."/>
            <person name="Shi W."/>
            <person name="Du L."/>
            <person name="Sun Y."/>
            <person name="Zhan W."/>
            <person name="Jiang J.F."/>
            <person name="Wang Q."/>
            <person name="Zhang B."/>
            <person name="Ji P."/>
            <person name="Bell-Sakyi L."/>
            <person name="Cui X.M."/>
            <person name="Yuan T.T."/>
            <person name="Jiang B.G."/>
            <person name="Yang W.F."/>
            <person name="Lam T.T."/>
            <person name="Chang Q.C."/>
            <person name="Ding S.J."/>
            <person name="Wang X.J."/>
            <person name="Zhu J.G."/>
            <person name="Ruan X.D."/>
            <person name="Zhao L."/>
            <person name="Wei J.T."/>
            <person name="Ye R.Z."/>
            <person name="Que T.C."/>
            <person name="Du C.H."/>
            <person name="Zhou Y.H."/>
            <person name="Cheng J.X."/>
            <person name="Dai P.F."/>
            <person name="Guo W.B."/>
            <person name="Han X.H."/>
            <person name="Huang E.J."/>
            <person name="Li L.F."/>
            <person name="Wei W."/>
            <person name="Gao Y.C."/>
            <person name="Liu J.Z."/>
            <person name="Shao H.Z."/>
            <person name="Wang X."/>
            <person name="Wang C.C."/>
            <person name="Yang T.C."/>
            <person name="Huo Q.B."/>
            <person name="Li W."/>
            <person name="Chen H.Y."/>
            <person name="Chen S.E."/>
            <person name="Zhou L.G."/>
            <person name="Ni X.B."/>
            <person name="Tian J.H."/>
            <person name="Sheng Y."/>
            <person name="Liu T."/>
            <person name="Pan Y.S."/>
            <person name="Xia L.Y."/>
            <person name="Li J."/>
            <person name="Zhao F."/>
            <person name="Cao W.C."/>
        </authorList>
    </citation>
    <scope>NUCLEOTIDE SEQUENCE [LARGE SCALE GENOMIC DNA]</scope>
    <source>
        <strain evidence="8">HaeL-2018</strain>
    </source>
</reference>
<feature type="region of interest" description="Disordered" evidence="6">
    <location>
        <begin position="310"/>
        <end position="332"/>
    </location>
</feature>
<protein>
    <recommendedName>
        <fullName evidence="7">E2F/DP family winged-helix DNA-binding domain-containing protein</fullName>
    </recommendedName>
</protein>
<dbReference type="OrthoDB" id="1743261at2759"/>
<keyword evidence="2 5" id="KW-0805">Transcription regulation</keyword>
<keyword evidence="3 5" id="KW-0238">DNA-binding</keyword>
<dbReference type="Proteomes" id="UP000821853">
    <property type="component" value="Chromosome 4"/>
</dbReference>
<evidence type="ECO:0000256" key="5">
    <source>
        <dbReference type="RuleBase" id="RU003796"/>
    </source>
</evidence>
<proteinExistence type="inferred from homology"/>
<dbReference type="PANTHER" id="PTHR12081:SF18">
    <property type="entry name" value="TRANSCRIPTION FACTOR E2F2-RELATED"/>
    <property type="match status" value="1"/>
</dbReference>
<dbReference type="OMA" id="EHADRRY"/>
<evidence type="ECO:0000313" key="9">
    <source>
        <dbReference type="Proteomes" id="UP000821853"/>
    </source>
</evidence>
<sequence length="372" mass="41092">MMISTRQVDFLRPDMASGSFKTPTAKESAGSRRSLVKPGQLQAGAIVMDEYGQTPDHFYLARNPPKPPAERNQVKRRLDMESPEPFVFKAPPAKKGRVANTTTTAAGPHRKASLHTGVRCGEVRQASSKGMEQSRIVRVRGSTITKNRAGEGSAHESKGKKHKRRWEWRKRSKVKVVDLNRASEELGVQKRRIYDITNVLEGVGLIEKKSKNNIRWREGGRGACLRSTQEALQREVDQCAALEDELDHLLAGAALDLRAITEHADRRYPFFGLCFSLCWCHRTLNGGHTRWGLQIWLKSDKGEIEVYLSNPEDRMDSSSASTSGSSEADTLAAILPSTSSHEELSLSAGPSQGRDADLSASIRAVAWGAYAS</sequence>
<gene>
    <name evidence="8" type="ORF">HPB48_006231</name>
</gene>
<dbReference type="Gene3D" id="1.10.10.10">
    <property type="entry name" value="Winged helix-like DNA-binding domain superfamily/Winged helix DNA-binding domain"/>
    <property type="match status" value="1"/>
</dbReference>
<feature type="region of interest" description="Disordered" evidence="6">
    <location>
        <begin position="14"/>
        <end position="37"/>
    </location>
</feature>
<dbReference type="EMBL" id="JABSTR010000006">
    <property type="protein sequence ID" value="KAH9372580.1"/>
    <property type="molecule type" value="Genomic_DNA"/>
</dbReference>
<keyword evidence="4 5" id="KW-0804">Transcription</keyword>
<name>A0A9J6GDV0_HAELO</name>
<feature type="compositionally biased region" description="Low complexity" evidence="6">
    <location>
        <begin position="317"/>
        <end position="326"/>
    </location>
</feature>
<dbReference type="InterPro" id="IPR015633">
    <property type="entry name" value="E2F"/>
</dbReference>
<dbReference type="GO" id="GO:0000981">
    <property type="term" value="F:DNA-binding transcription factor activity, RNA polymerase II-specific"/>
    <property type="evidence" value="ECO:0007669"/>
    <property type="project" value="TreeGrafter"/>
</dbReference>
<dbReference type="InterPro" id="IPR036390">
    <property type="entry name" value="WH_DNA-bd_sf"/>
</dbReference>
<keyword evidence="5" id="KW-0539">Nucleus</keyword>
<dbReference type="AlphaFoldDB" id="A0A9J6GDV0"/>
<comment type="subcellular location">
    <subcellularLocation>
        <location evidence="5">Nucleus</location>
    </subcellularLocation>
</comment>
<evidence type="ECO:0000256" key="4">
    <source>
        <dbReference type="ARBA" id="ARBA00023163"/>
    </source>
</evidence>
<evidence type="ECO:0000259" key="7">
    <source>
        <dbReference type="SMART" id="SM01372"/>
    </source>
</evidence>
<dbReference type="VEuPathDB" id="VectorBase:HLOH_045857"/>
<dbReference type="SUPFAM" id="SSF46785">
    <property type="entry name" value="Winged helix' DNA-binding domain"/>
    <property type="match status" value="1"/>
</dbReference>
<feature type="region of interest" description="Disordered" evidence="6">
    <location>
        <begin position="86"/>
        <end position="113"/>
    </location>
</feature>
<comment type="similarity">
    <text evidence="1 5">Belongs to the E2F/DP family.</text>
</comment>
<dbReference type="Pfam" id="PF02319">
    <property type="entry name" value="WHD_E2F_TDP"/>
    <property type="match status" value="1"/>
</dbReference>
<feature type="region of interest" description="Disordered" evidence="6">
    <location>
        <begin position="144"/>
        <end position="165"/>
    </location>
</feature>
<evidence type="ECO:0000256" key="3">
    <source>
        <dbReference type="ARBA" id="ARBA00023125"/>
    </source>
</evidence>
<dbReference type="PANTHER" id="PTHR12081">
    <property type="entry name" value="TRANSCRIPTION FACTOR E2F"/>
    <property type="match status" value="1"/>
</dbReference>
<dbReference type="GO" id="GO:0000978">
    <property type="term" value="F:RNA polymerase II cis-regulatory region sequence-specific DNA binding"/>
    <property type="evidence" value="ECO:0007669"/>
    <property type="project" value="InterPro"/>
</dbReference>
<accession>A0A9J6GDV0</accession>
<evidence type="ECO:0000256" key="1">
    <source>
        <dbReference type="ARBA" id="ARBA00010940"/>
    </source>
</evidence>
<keyword evidence="9" id="KW-1185">Reference proteome</keyword>
<organism evidence="8 9">
    <name type="scientific">Haemaphysalis longicornis</name>
    <name type="common">Bush tick</name>
    <dbReference type="NCBI Taxonomy" id="44386"/>
    <lineage>
        <taxon>Eukaryota</taxon>
        <taxon>Metazoa</taxon>
        <taxon>Ecdysozoa</taxon>
        <taxon>Arthropoda</taxon>
        <taxon>Chelicerata</taxon>
        <taxon>Arachnida</taxon>
        <taxon>Acari</taxon>
        <taxon>Parasitiformes</taxon>
        <taxon>Ixodida</taxon>
        <taxon>Ixodoidea</taxon>
        <taxon>Ixodidae</taxon>
        <taxon>Haemaphysalinae</taxon>
        <taxon>Haemaphysalis</taxon>
    </lineage>
</organism>
<dbReference type="InterPro" id="IPR003316">
    <property type="entry name" value="E2F_WHTH_DNA-bd_dom"/>
</dbReference>
<dbReference type="InterPro" id="IPR036388">
    <property type="entry name" value="WH-like_DNA-bd_sf"/>
</dbReference>
<evidence type="ECO:0000313" key="8">
    <source>
        <dbReference type="EMBL" id="KAH9372580.1"/>
    </source>
</evidence>
<evidence type="ECO:0000256" key="2">
    <source>
        <dbReference type="ARBA" id="ARBA00023015"/>
    </source>
</evidence>
<evidence type="ECO:0000256" key="6">
    <source>
        <dbReference type="SAM" id="MobiDB-lite"/>
    </source>
</evidence>
<dbReference type="GO" id="GO:0090575">
    <property type="term" value="C:RNA polymerase II transcription regulator complex"/>
    <property type="evidence" value="ECO:0007669"/>
    <property type="project" value="TreeGrafter"/>
</dbReference>